<accession>A0A3E0I7Z1</accession>
<keyword evidence="2" id="KW-0472">Membrane</keyword>
<dbReference type="EMBL" id="QUNS01000002">
    <property type="protein sequence ID" value="REH54731.1"/>
    <property type="molecule type" value="Genomic_DNA"/>
</dbReference>
<dbReference type="OrthoDB" id="1187941at2"/>
<evidence type="ECO:0000256" key="2">
    <source>
        <dbReference type="SAM" id="Phobius"/>
    </source>
</evidence>
<sequence>MNRKKSNNSFLLALVIVVVIIIYVASLGQVDVTLEKSNKQSDEEKNSLSKLQARHKKLKELIQRKEELNIKLNKKFKRIYFGVRFVLASLFVGYNLSLYFLFKITKLGDLLNWNQFALIIMALFSFIAFGTLANVKEFVQNIKMRLELRTYDKYKNITEQIENHKGEAIKITASIAETELKISKQTVVEDVVLIESKEEIV</sequence>
<dbReference type="Proteomes" id="UP000256884">
    <property type="component" value="Unassembled WGS sequence"/>
</dbReference>
<keyword evidence="2" id="KW-1133">Transmembrane helix</keyword>
<keyword evidence="1" id="KW-0175">Coiled coil</keyword>
<protein>
    <submittedName>
        <fullName evidence="3">Uncharacterized protein</fullName>
    </submittedName>
</protein>
<evidence type="ECO:0000313" key="3">
    <source>
        <dbReference type="EMBL" id="REH54731.1"/>
    </source>
</evidence>
<feature type="coiled-coil region" evidence="1">
    <location>
        <begin position="34"/>
        <end position="78"/>
    </location>
</feature>
<feature type="transmembrane region" description="Helical" evidence="2">
    <location>
        <begin position="79"/>
        <end position="101"/>
    </location>
</feature>
<evidence type="ECO:0000256" key="1">
    <source>
        <dbReference type="SAM" id="Coils"/>
    </source>
</evidence>
<name>A0A3E0I7Z1_9FLAO</name>
<dbReference type="AlphaFoldDB" id="A0A3E0I7Z1"/>
<reference evidence="3 4" key="1">
    <citation type="submission" date="2018-08" db="EMBL/GenBank/DDBJ databases">
        <title>Genomic Encyclopedia of Type Strains, Phase IV (KMG-IV): sequencing the most valuable type-strain genomes for metagenomic binning, comparative biology and taxonomic classification.</title>
        <authorList>
            <person name="Goeker M."/>
        </authorList>
    </citation>
    <scope>NUCLEOTIDE SEQUENCE [LARGE SCALE GENOMIC DNA]</scope>
    <source>
        <strain evidence="3 4">DSM 18841</strain>
    </source>
</reference>
<feature type="transmembrane region" description="Helical" evidence="2">
    <location>
        <begin position="12"/>
        <end position="30"/>
    </location>
</feature>
<comment type="caution">
    <text evidence="3">The sequence shown here is derived from an EMBL/GenBank/DDBJ whole genome shotgun (WGS) entry which is preliminary data.</text>
</comment>
<proteinExistence type="predicted"/>
<feature type="transmembrane region" description="Helical" evidence="2">
    <location>
        <begin position="113"/>
        <end position="135"/>
    </location>
</feature>
<gene>
    <name evidence="3" type="ORF">C7448_102255</name>
</gene>
<evidence type="ECO:0000313" key="4">
    <source>
        <dbReference type="Proteomes" id="UP000256884"/>
    </source>
</evidence>
<dbReference type="RefSeq" id="WP_115900383.1">
    <property type="nucleotide sequence ID" value="NZ_QUNS01000002.1"/>
</dbReference>
<organism evidence="3 4">
    <name type="scientific">Tenacibaculum gallaicum</name>
    <dbReference type="NCBI Taxonomy" id="561505"/>
    <lineage>
        <taxon>Bacteria</taxon>
        <taxon>Pseudomonadati</taxon>
        <taxon>Bacteroidota</taxon>
        <taxon>Flavobacteriia</taxon>
        <taxon>Flavobacteriales</taxon>
        <taxon>Flavobacteriaceae</taxon>
        <taxon>Tenacibaculum</taxon>
    </lineage>
</organism>
<keyword evidence="2" id="KW-0812">Transmembrane</keyword>
<keyword evidence="4" id="KW-1185">Reference proteome</keyword>